<dbReference type="Proteomes" id="UP000663856">
    <property type="component" value="Unassembled WGS sequence"/>
</dbReference>
<reference evidence="1" key="1">
    <citation type="submission" date="2021-02" db="EMBL/GenBank/DDBJ databases">
        <authorList>
            <person name="Nowell W R."/>
        </authorList>
    </citation>
    <scope>NUCLEOTIDE SEQUENCE</scope>
</reference>
<accession>A0A816XI99</accession>
<sequence>MHCARCNNDFTWRIIQEPTASISTPYLENEDNMEIESFKEEFNKAASLGWYK</sequence>
<name>A0A816XI99_9BILA</name>
<evidence type="ECO:0000313" key="2">
    <source>
        <dbReference type="Proteomes" id="UP000663856"/>
    </source>
</evidence>
<gene>
    <name evidence="1" type="ORF">WKI299_LOCUS29371</name>
</gene>
<evidence type="ECO:0000313" key="1">
    <source>
        <dbReference type="EMBL" id="CAF2146199.1"/>
    </source>
</evidence>
<dbReference type="EMBL" id="CAJNRF010013132">
    <property type="protein sequence ID" value="CAF2146199.1"/>
    <property type="molecule type" value="Genomic_DNA"/>
</dbReference>
<protein>
    <submittedName>
        <fullName evidence="1">Uncharacterized protein</fullName>
    </submittedName>
</protein>
<proteinExistence type="predicted"/>
<feature type="non-terminal residue" evidence="1">
    <location>
        <position position="52"/>
    </location>
</feature>
<dbReference type="AlphaFoldDB" id="A0A816XI99"/>
<organism evidence="1 2">
    <name type="scientific">Rotaria magnacalcarata</name>
    <dbReference type="NCBI Taxonomy" id="392030"/>
    <lineage>
        <taxon>Eukaryota</taxon>
        <taxon>Metazoa</taxon>
        <taxon>Spiralia</taxon>
        <taxon>Gnathifera</taxon>
        <taxon>Rotifera</taxon>
        <taxon>Eurotatoria</taxon>
        <taxon>Bdelloidea</taxon>
        <taxon>Philodinida</taxon>
        <taxon>Philodinidae</taxon>
        <taxon>Rotaria</taxon>
    </lineage>
</organism>
<comment type="caution">
    <text evidence="1">The sequence shown here is derived from an EMBL/GenBank/DDBJ whole genome shotgun (WGS) entry which is preliminary data.</text>
</comment>